<evidence type="ECO:0008006" key="4">
    <source>
        <dbReference type="Google" id="ProtNLM"/>
    </source>
</evidence>
<name>A0A640USM1_9ACTN</name>
<dbReference type="AlphaFoldDB" id="A0A640USM1"/>
<gene>
    <name evidence="2" type="ORF">Stube_19880</name>
</gene>
<dbReference type="Proteomes" id="UP000431826">
    <property type="component" value="Unassembled WGS sequence"/>
</dbReference>
<dbReference type="GeneID" id="96283126"/>
<sequence length="146" mass="15412">MRKSTGMISTLVLGAALSVPVTAAQAAPVAPAAPSVSAAASCHGLIAKSYSLNNKAISASGARSYKKAAGYNHSTRGKIVDAKYACRHAHHADRIRAALDGAHNGTEGAEHHNKQAYIEHDRRAGRAALNDEYDVKNDLRKALHYS</sequence>
<accession>A0A640USM1</accession>
<evidence type="ECO:0000313" key="3">
    <source>
        <dbReference type="Proteomes" id="UP000431826"/>
    </source>
</evidence>
<dbReference type="OrthoDB" id="4335422at2"/>
<dbReference type="RefSeq" id="WP_159743409.1">
    <property type="nucleotide sequence ID" value="NZ_BLIR01000001.1"/>
</dbReference>
<protein>
    <recommendedName>
        <fullName evidence="4">Lipoprotein</fullName>
    </recommendedName>
</protein>
<proteinExistence type="predicted"/>
<keyword evidence="3" id="KW-1185">Reference proteome</keyword>
<comment type="caution">
    <text evidence="2">The sequence shown here is derived from an EMBL/GenBank/DDBJ whole genome shotgun (WGS) entry which is preliminary data.</text>
</comment>
<evidence type="ECO:0000256" key="1">
    <source>
        <dbReference type="SAM" id="SignalP"/>
    </source>
</evidence>
<feature type="chain" id="PRO_5024946040" description="Lipoprotein" evidence="1">
    <location>
        <begin position="27"/>
        <end position="146"/>
    </location>
</feature>
<evidence type="ECO:0000313" key="2">
    <source>
        <dbReference type="EMBL" id="GFE37315.1"/>
    </source>
</evidence>
<reference evidence="2 3" key="1">
    <citation type="submission" date="2019-12" db="EMBL/GenBank/DDBJ databases">
        <title>Whole genome shotgun sequence of Streptomyces tubercidicus NBRC 13090.</title>
        <authorList>
            <person name="Ichikawa N."/>
            <person name="Kimura A."/>
            <person name="Kitahashi Y."/>
            <person name="Komaki H."/>
            <person name="Tamura T."/>
        </authorList>
    </citation>
    <scope>NUCLEOTIDE SEQUENCE [LARGE SCALE GENOMIC DNA]</scope>
    <source>
        <strain evidence="2 3">NBRC 13090</strain>
    </source>
</reference>
<feature type="signal peptide" evidence="1">
    <location>
        <begin position="1"/>
        <end position="26"/>
    </location>
</feature>
<dbReference type="EMBL" id="BLIR01000001">
    <property type="protein sequence ID" value="GFE37315.1"/>
    <property type="molecule type" value="Genomic_DNA"/>
</dbReference>
<organism evidence="2 3">
    <name type="scientific">Streptomyces tubercidicus</name>
    <dbReference type="NCBI Taxonomy" id="47759"/>
    <lineage>
        <taxon>Bacteria</taxon>
        <taxon>Bacillati</taxon>
        <taxon>Actinomycetota</taxon>
        <taxon>Actinomycetes</taxon>
        <taxon>Kitasatosporales</taxon>
        <taxon>Streptomycetaceae</taxon>
        <taxon>Streptomyces</taxon>
    </lineage>
</organism>
<keyword evidence="1" id="KW-0732">Signal</keyword>